<keyword evidence="4" id="KW-0413">Isomerase</keyword>
<comment type="catalytic activity">
    <reaction evidence="1">
        <text>chorismate = isochorismate</text>
        <dbReference type="Rhea" id="RHEA:18985"/>
        <dbReference type="ChEBI" id="CHEBI:29748"/>
        <dbReference type="ChEBI" id="CHEBI:29780"/>
        <dbReference type="EC" id="5.4.4.2"/>
    </reaction>
</comment>
<dbReference type="Pfam" id="PF00425">
    <property type="entry name" value="Chorismate_bind"/>
    <property type="match status" value="1"/>
</dbReference>
<dbReference type="NCBIfam" id="TIGR00543">
    <property type="entry name" value="isochor_syn"/>
    <property type="match status" value="1"/>
</dbReference>
<feature type="domain" description="Chorismate-utilising enzyme C-terminal" evidence="7">
    <location>
        <begin position="184"/>
        <end position="438"/>
    </location>
</feature>
<evidence type="ECO:0000259" key="7">
    <source>
        <dbReference type="Pfam" id="PF00425"/>
    </source>
</evidence>
<protein>
    <recommendedName>
        <fullName evidence="3">isochorismate synthase</fullName>
        <ecNumber evidence="3">5.4.4.2</ecNumber>
    </recommendedName>
    <alternativeName>
        <fullName evidence="5">Isochorismate mutase</fullName>
    </alternativeName>
</protein>
<dbReference type="InterPro" id="IPR015890">
    <property type="entry name" value="Chorismate_C"/>
</dbReference>
<dbReference type="EMBL" id="RBKS01000001">
    <property type="protein sequence ID" value="RKR73069.1"/>
    <property type="molecule type" value="Genomic_DNA"/>
</dbReference>
<proteinExistence type="inferred from homology"/>
<dbReference type="AlphaFoldDB" id="A0A495IAN7"/>
<dbReference type="PANTHER" id="PTHR42839:SF2">
    <property type="entry name" value="ISOCHORISMATE SYNTHASE ENTC"/>
    <property type="match status" value="1"/>
</dbReference>
<evidence type="ECO:0000256" key="3">
    <source>
        <dbReference type="ARBA" id="ARBA00012824"/>
    </source>
</evidence>
<dbReference type="GO" id="GO:0008909">
    <property type="term" value="F:isochorismate synthase activity"/>
    <property type="evidence" value="ECO:0007669"/>
    <property type="project" value="UniProtKB-EC"/>
</dbReference>
<keyword evidence="9" id="KW-1185">Reference proteome</keyword>
<reference evidence="8 9" key="1">
    <citation type="submission" date="2018-10" db="EMBL/GenBank/DDBJ databases">
        <title>Sequencing the genomes of 1000 actinobacteria strains.</title>
        <authorList>
            <person name="Klenk H.-P."/>
        </authorList>
    </citation>
    <scope>NUCLEOTIDE SEQUENCE [LARGE SCALE GENOMIC DNA]</scope>
    <source>
        <strain evidence="8 9">DSM 17894</strain>
    </source>
</reference>
<dbReference type="SUPFAM" id="SSF56322">
    <property type="entry name" value="ADC synthase"/>
    <property type="match status" value="1"/>
</dbReference>
<evidence type="ECO:0000256" key="5">
    <source>
        <dbReference type="ARBA" id="ARBA00041564"/>
    </source>
</evidence>
<dbReference type="Gene3D" id="3.60.120.10">
    <property type="entry name" value="Anthranilate synthase"/>
    <property type="match status" value="1"/>
</dbReference>
<gene>
    <name evidence="8" type="ORF">C8E83_0151</name>
</gene>
<dbReference type="PANTHER" id="PTHR42839">
    <property type="entry name" value="ISOCHORISMATE SYNTHASE ENTC"/>
    <property type="match status" value="1"/>
</dbReference>
<evidence type="ECO:0000256" key="2">
    <source>
        <dbReference type="ARBA" id="ARBA00005297"/>
    </source>
</evidence>
<accession>A0A495IAN7</accession>
<sequence length="471" mass="49064">MHDEHPGRVDATPSGSRILRRYDVEVTDQKSDAHPAPLTVKTTRIDDITPLLTLVDPRRPLAFVRRNDGIAGVGTALRLEFSGPRRMQEAAQAWREIAAAAEIDDEVGLGGSGLVAFGSFAFDDFSGDVSVLLVPRIVLGHRDGVHWITRIGSASDVASENADPATLGAEFSVALRAPESFGPTEYAAAVTAATESIGRGEVSKVVLARYLEGALPAGADVRVLAADLATAYPDTYTFAIDGLIGSSPETLVCSEGGEVTARVLAGSAARGTDARSDAQAATDLATSPKDLDEHAFALQSLLQSLAPHATDIVTAETPFTLRLPNVWHLASDVRGRLTGGASSLDLIGALHPTAAVAGTPTPAALEAIRRLEPFDRGRYAGPVGWVGADGDGEWAIALRCAQVTYSASGDPVSIRAFAGAGIVAESDPAREVAETTMKLKPVVDALSRAVPEEPGRPLPARPAWASPAAGL</sequence>
<dbReference type="OrthoDB" id="9806579at2"/>
<evidence type="ECO:0000313" key="9">
    <source>
        <dbReference type="Proteomes" id="UP000280008"/>
    </source>
</evidence>
<name>A0A495IAN7_9MICO</name>
<dbReference type="InterPro" id="IPR005801">
    <property type="entry name" value="ADC_synthase"/>
</dbReference>
<dbReference type="EC" id="5.4.4.2" evidence="3"/>
<organism evidence="8 9">
    <name type="scientific">Frondihabitans australicus</name>
    <dbReference type="NCBI Taxonomy" id="386892"/>
    <lineage>
        <taxon>Bacteria</taxon>
        <taxon>Bacillati</taxon>
        <taxon>Actinomycetota</taxon>
        <taxon>Actinomycetes</taxon>
        <taxon>Micrococcales</taxon>
        <taxon>Microbacteriaceae</taxon>
        <taxon>Frondihabitans</taxon>
    </lineage>
</organism>
<feature type="region of interest" description="Disordered" evidence="6">
    <location>
        <begin position="450"/>
        <end position="471"/>
    </location>
</feature>
<evidence type="ECO:0000256" key="1">
    <source>
        <dbReference type="ARBA" id="ARBA00000799"/>
    </source>
</evidence>
<evidence type="ECO:0000313" key="8">
    <source>
        <dbReference type="EMBL" id="RKR73069.1"/>
    </source>
</evidence>
<dbReference type="InterPro" id="IPR004561">
    <property type="entry name" value="IsoChor_synthase"/>
</dbReference>
<comment type="similarity">
    <text evidence="2">Belongs to the isochorismate synthase family.</text>
</comment>
<evidence type="ECO:0000256" key="4">
    <source>
        <dbReference type="ARBA" id="ARBA00023235"/>
    </source>
</evidence>
<comment type="caution">
    <text evidence="8">The sequence shown here is derived from an EMBL/GenBank/DDBJ whole genome shotgun (WGS) entry which is preliminary data.</text>
</comment>
<evidence type="ECO:0000256" key="6">
    <source>
        <dbReference type="SAM" id="MobiDB-lite"/>
    </source>
</evidence>
<dbReference type="Proteomes" id="UP000280008">
    <property type="component" value="Unassembled WGS sequence"/>
</dbReference>